<keyword evidence="7 14" id="KW-0547">Nucleotide-binding</keyword>
<dbReference type="PROSITE" id="PS00108">
    <property type="entry name" value="PROTEIN_KINASE_ST"/>
    <property type="match status" value="1"/>
</dbReference>
<dbReference type="SMART" id="SM00082">
    <property type="entry name" value="LRRCT"/>
    <property type="match status" value="1"/>
</dbReference>
<evidence type="ECO:0000313" key="19">
    <source>
        <dbReference type="Proteomes" id="UP000289886"/>
    </source>
</evidence>
<feature type="region of interest" description="Disordered" evidence="15">
    <location>
        <begin position="1177"/>
        <end position="1220"/>
    </location>
</feature>
<dbReference type="InterPro" id="IPR003591">
    <property type="entry name" value="Leu-rich_rpt_typical-subtyp"/>
</dbReference>
<dbReference type="InterPro" id="IPR050467">
    <property type="entry name" value="LRFN"/>
</dbReference>
<evidence type="ECO:0000256" key="12">
    <source>
        <dbReference type="ARBA" id="ARBA00023180"/>
    </source>
</evidence>
<keyword evidence="12" id="KW-0325">Glycoprotein</keyword>
<evidence type="ECO:0000256" key="14">
    <source>
        <dbReference type="PROSITE-ProRule" id="PRU10141"/>
    </source>
</evidence>
<feature type="region of interest" description="Disordered" evidence="15">
    <location>
        <begin position="905"/>
        <end position="989"/>
    </location>
</feature>
<feature type="domain" description="Ig-like" evidence="17">
    <location>
        <begin position="2099"/>
        <end position="2190"/>
    </location>
</feature>
<keyword evidence="5" id="KW-0732">Signal</keyword>
<evidence type="ECO:0000256" key="4">
    <source>
        <dbReference type="ARBA" id="ARBA00022692"/>
    </source>
</evidence>
<comment type="caution">
    <text evidence="18">The sequence shown here is derived from an EMBL/GenBank/DDBJ whole genome shotgun (WGS) entry which is preliminary data.</text>
</comment>
<dbReference type="InterPro" id="IPR036179">
    <property type="entry name" value="Ig-like_dom_sf"/>
</dbReference>
<dbReference type="SUPFAM" id="SSF56112">
    <property type="entry name" value="Protein kinase-like (PK-like)"/>
    <property type="match status" value="1"/>
</dbReference>
<evidence type="ECO:0000256" key="5">
    <source>
        <dbReference type="ARBA" id="ARBA00022729"/>
    </source>
</evidence>
<evidence type="ECO:0000256" key="13">
    <source>
        <dbReference type="ARBA" id="ARBA00023319"/>
    </source>
</evidence>
<feature type="region of interest" description="Disordered" evidence="15">
    <location>
        <begin position="1801"/>
        <end position="1826"/>
    </location>
</feature>
<dbReference type="SUPFAM" id="SSF52058">
    <property type="entry name" value="L domain-like"/>
    <property type="match status" value="1"/>
</dbReference>
<dbReference type="GO" id="GO:0007154">
    <property type="term" value="P:cell communication"/>
    <property type="evidence" value="ECO:0007669"/>
    <property type="project" value="UniProtKB-ARBA"/>
</dbReference>
<feature type="compositionally biased region" description="Low complexity" evidence="15">
    <location>
        <begin position="1673"/>
        <end position="1721"/>
    </location>
</feature>
<dbReference type="Proteomes" id="UP000289886">
    <property type="component" value="Unassembled WGS sequence"/>
</dbReference>
<dbReference type="Gene3D" id="1.10.510.10">
    <property type="entry name" value="Transferase(Phosphotransferase) domain 1"/>
    <property type="match status" value="1"/>
</dbReference>
<dbReference type="FunFam" id="2.60.40.10:FF:001377">
    <property type="entry name" value="Matrix remodeling associated 5"/>
    <property type="match status" value="1"/>
</dbReference>
<feature type="domain" description="Ig-like" evidence="17">
    <location>
        <begin position="2198"/>
        <end position="2291"/>
    </location>
</feature>
<feature type="domain" description="Ig-like" evidence="17">
    <location>
        <begin position="2594"/>
        <end position="2684"/>
    </location>
</feature>
<comment type="subcellular location">
    <subcellularLocation>
        <location evidence="1">Membrane</location>
        <topology evidence="1">Single-pass membrane protein</topology>
    </subcellularLocation>
</comment>
<dbReference type="Pfam" id="PF13855">
    <property type="entry name" value="LRR_8"/>
    <property type="match status" value="1"/>
</dbReference>
<evidence type="ECO:0000256" key="1">
    <source>
        <dbReference type="ARBA" id="ARBA00004167"/>
    </source>
</evidence>
<evidence type="ECO:0000256" key="9">
    <source>
        <dbReference type="ARBA" id="ARBA00022989"/>
    </source>
</evidence>
<keyword evidence="10" id="KW-0472">Membrane</keyword>
<protein>
    <submittedName>
        <fullName evidence="18">Matrix-remodeling-associated protein 5</fullName>
    </submittedName>
</protein>
<dbReference type="CDD" id="cd00096">
    <property type="entry name" value="Ig"/>
    <property type="match status" value="3"/>
</dbReference>
<feature type="domain" description="Ig-like" evidence="17">
    <location>
        <begin position="2398"/>
        <end position="2484"/>
    </location>
</feature>
<dbReference type="InterPro" id="IPR007110">
    <property type="entry name" value="Ig-like_dom"/>
</dbReference>
<dbReference type="FunFam" id="2.60.40.10:FF:001306">
    <property type="entry name" value="Matrix remodeling associated 5"/>
    <property type="match status" value="1"/>
</dbReference>
<keyword evidence="9" id="KW-1133">Transmembrane helix</keyword>
<dbReference type="InterPro" id="IPR000719">
    <property type="entry name" value="Prot_kinase_dom"/>
</dbReference>
<evidence type="ECO:0000259" key="17">
    <source>
        <dbReference type="PROSITE" id="PS50835"/>
    </source>
</evidence>
<feature type="region of interest" description="Disordered" evidence="15">
    <location>
        <begin position="1597"/>
        <end position="1619"/>
    </location>
</feature>
<reference evidence="18 19" key="1">
    <citation type="submission" date="2019-01" db="EMBL/GenBank/DDBJ databases">
        <title>Draft Genome and Complete Hox-Cluster Characterization of the Sterlet Sturgeon (Acipenser ruthenus).</title>
        <authorList>
            <person name="Wei Q."/>
        </authorList>
    </citation>
    <scope>NUCLEOTIDE SEQUENCE [LARGE SCALE GENOMIC DNA]</scope>
    <source>
        <strain evidence="18">WHYD16114868_AA</strain>
        <tissue evidence="18">Blood</tissue>
    </source>
</reference>
<dbReference type="GO" id="GO:0016020">
    <property type="term" value="C:membrane"/>
    <property type="evidence" value="ECO:0007669"/>
    <property type="project" value="UniProtKB-SubCell"/>
</dbReference>
<dbReference type="PANTHER" id="PTHR45842:SF4">
    <property type="entry name" value="MATRIX-REMODELING-ASSOCIATED PROTEIN 5"/>
    <property type="match status" value="1"/>
</dbReference>
<evidence type="ECO:0000256" key="3">
    <source>
        <dbReference type="ARBA" id="ARBA00022614"/>
    </source>
</evidence>
<dbReference type="FunFam" id="2.60.40.10:FF:000032">
    <property type="entry name" value="palladin isoform X1"/>
    <property type="match status" value="1"/>
</dbReference>
<dbReference type="PROSITE" id="PS50011">
    <property type="entry name" value="PROTEIN_KINASE_DOM"/>
    <property type="match status" value="1"/>
</dbReference>
<feature type="domain" description="Ig-like" evidence="17">
    <location>
        <begin position="2492"/>
        <end position="2588"/>
    </location>
</feature>
<keyword evidence="19" id="KW-1185">Reference proteome</keyword>
<evidence type="ECO:0000256" key="7">
    <source>
        <dbReference type="ARBA" id="ARBA00022741"/>
    </source>
</evidence>
<evidence type="ECO:0000256" key="10">
    <source>
        <dbReference type="ARBA" id="ARBA00023136"/>
    </source>
</evidence>
<feature type="compositionally biased region" description="Polar residues" evidence="15">
    <location>
        <begin position="906"/>
        <end position="926"/>
    </location>
</feature>
<evidence type="ECO:0000256" key="15">
    <source>
        <dbReference type="SAM" id="MobiDB-lite"/>
    </source>
</evidence>
<feature type="region of interest" description="Disordered" evidence="15">
    <location>
        <begin position="1135"/>
        <end position="1164"/>
    </location>
</feature>
<name>A0A444U4U9_ACIRT</name>
<feature type="compositionally biased region" description="Basic residues" evidence="15">
    <location>
        <begin position="845"/>
        <end position="863"/>
    </location>
</feature>
<feature type="domain" description="Ig-like" evidence="17">
    <location>
        <begin position="2694"/>
        <end position="2779"/>
    </location>
</feature>
<feature type="domain" description="Ig-like" evidence="17">
    <location>
        <begin position="2294"/>
        <end position="2394"/>
    </location>
</feature>
<dbReference type="PROSITE" id="PS50835">
    <property type="entry name" value="IG_LIKE"/>
    <property type="match status" value="12"/>
</dbReference>
<dbReference type="Pfam" id="PF00069">
    <property type="entry name" value="Pkinase"/>
    <property type="match status" value="1"/>
</dbReference>
<keyword evidence="3" id="KW-0433">Leucine-rich repeat</keyword>
<keyword evidence="11" id="KW-1015">Disulfide bond</keyword>
<dbReference type="SMART" id="SM00409">
    <property type="entry name" value="IG"/>
    <property type="match status" value="12"/>
</dbReference>
<sequence>LGTGTFGRVFLVKEKKTRGYFALKAMKIPDVIRLKQEQHVQNEKAVLSEVNHPFLIRLFWTHHDECFLYMLMDYVPGGELFSYLRNMGRFNNSTGLFYSAEIVCAIEYLHSKEIVYRDLKPENILLDREGHIRLTDFGFAKKLVDRYPPFFDDNPFGIYQKILAGKIDFPRHLDFNVKFNTINSITESSLAGLRKLELLMIHGNDIHNIPNAVFKDLISLQVLKMSYNKVKVITGQTFQGLSSLMRLHVDNNKIEFIHPDAFSGMTSLRLVHLEGNLLQQLHPNTFATFSFLQYFKMSTVRHLYLSDNAIRTLPSEMFRTLPLLENVYLHGNPWTCDCRLNWLLNWNKNTGGVLKCKKDKAYEGGQMCPMCSKPKQLTKKEIMQLDDVSCTRPTIQSPLKHSTSSPGEDNESELMSMEEYQEPFGNVTLNMTDEHGNKIDLNCRINSPSDSTKIKWDHINPQQIAINMTLSLDVECSIDRERYEKLWKLIAYYSEVPVHLEKEIMLSKEPHLSFRYKQDIEKDAYYFTGVKANILAQPSWLMQSSVNIQLNRKQSTTKNVKLAFITRFSQTLDTEITRRQRSKWVMIESKEETKTVVSVVAGTLCQLNCNVLSSGDPSIQWMLPDGTKVQAPHNSRDNRISISTSGKLIIKAVDHSNSGVYYCIAQVKGDLDIMAFRVSVQGATVQAFAGEGSSLTKYTGEPIALPCNASAIPDAQLDWILPNNNIVNVYSNTTRGYVFQNGTLFIQQSQISDSGYYRCVAVNQHGVDTFATKITVIRKRASPPSKRISMKPQSVSGVSTKIRVRVNEDEEASGDSNFQQPQHERLSSNSDTRSESGGNQNKTPGYRHRNSGRRLRIKSRLKPKGSAVPEGQRTFDARRRVNVSNNKIDPQHWADILAKIRERTAAKTTTSPSSDDGVVSRTSSTKNVKKIKSSASKHLNTKEHESSDNTEKLSTDETNFEDEELFPVTTPESRFSQDNSRLAAEPTYSNKEIDHTYQISAPQTYIDLNIVSTTNSPILQSTSIPQETKDFVESFQENYVNEQDPKTSMATAMHIMDIQQNHIDTLEKNTVFIVSSTSLVSVSTTEPERSSKQTTFSTTDSKLNEEGIQDIFNAVSFTPSFGDVIITEAPSLFSRTSTTENISKQKNEQKHHSTYESRNPVNAINTHLSPEIIKSTAASTTTETTQDNSTASHSRQRPYSRRRLGNRRRYRPRTGQVIPHRPTTTMKTERTSLSVIALTTSQTSVMMQSTNVKSDIRESELERQLPKTSYNTKPTTTSTVYMSPNQTSTDTVVQIVNTDSEGRPGVISNSFIRSTNPVNNLTVKSNSPATQSSTSSTFVTPVVSRTFGSTISGRGPEKTIKIQVATEAVPTSTPYVGSSLAINPTDFINFGVTTTKALDRIITTTPNPGTIQNPKRWLPDKEKQHKIIPKLVYPGQTTNHTVTPAKDEPTKQKYTIGVLPIQPSSPPAPSNTSEHYSKITTIQVDQTPKSHAKPNTSNINAHVKNKEIQKTHGEGFNNSLLLTANKPSIFTSSKQGFVLTKHIAVKVTARPPIPFTRSWPQNPKINTSFTSKPEMIAFAGQAPPPRRNYVSITMPTRRPATTSASPPYRPRLPFPNRHSNRIQTGPIAGSRNFGSNYIPDRQGTGVRLPSINQRYPYYQNGKNPYLVQKPNLSKTPTRTKPPATTATTQAEEPSTVPVRASAVSTPRPATTATTQAEEPSTVPVRASAVSTPRPATTATTQSKEPSTVPVRASTVSTPRPATTATPLAKRKTTTPVTATHLDLLLLPQHNLKNQVQFQPATTATTQSKEPSTVPVRASTVSTPRPATSASLLAVRKTTTTVASSTRIPPITRTTSLITTTTRPHWNGVYNHRLPIAPFIPKVETPIQNGLSIPHPSPNVRVYRGRPKITNNLHTVSVQAEMDAVLSCDTVGEPKPFLTWTKVSTGAVIAINRKIQRFEVLKNGTFVIQNAQLQDRGQYLCTAQNQYGVDKMIVTLIVLAQQPRMLVSRYQDVTVYLGDTANMECRAQGLPTPQISWILPDRTIMRAATQTGSRIMLFENGTLSVTSTNFPDRGIYKCIASNAAGADSLSVRLHVAALPPMIQQQRSENFTLTEGQTVYIHCTAKAAPVPNVRWILFDGTQVRPSQFVNGNLFVFPNGTLYIRNLSSKDSGNYECMASNALGASRRTASVTVKKKTTTAKITATSPQRTDVTYGGALRLDCSASGDPGPRIIWRVPSKKLVDTQYSFDPRIKVYINGTLVVQMVTEKDEGDYLCVARNKMGDDYVLLKVNVMMKPAKIEYKQQTNKKVTYGGDLKVDCIASGLPDPDITWGLPDGTMVNSVMQSDDSGIRTRRYVVFNNGTLYFNEVGMREEGNYTCYAENRMGKDEMKVHVKVVADSPTIKNKTYSVVNVPYGEPISLKCNAKGEPAPRIVWLSPTNRIIPTSSDKYQVHSDGMLLIQKAQRFDNGNYTCLAKNSAGEDKKVIRVDVQVAPPSINGHRNAMNTVKQTAIKEQRKLFDCKTEGMPLPRVMWLLPENVVLPAPYYGSRITVHRNGTLDIKSIRKTDSVLLVCIARNEGGEARLIIDLDVTENLEKPVLKNPLNETLALTVGTSVRMNCSAEGRPTPEIVWILPNGSQLTSGSQLYRVYHGQDGTLHISSPSVTEAGTYRCLAKNEAGQTERTVLLEIGKITEINNPYTGLVSIINGENLLLHCSAVGSPPPKLFWTLPNGMILNRPQTVGRYAVLQNGSLTVQQASVYDRGTYSCKSVNEYGTSVMSVPVIVIAYPPRITNGPAPVTYASPGAAIQLNCMAIGIPKADITWELPDKTRLTVTSHARLFGNKYLHPQGSLIIQKPSQMDTGFYKCTAKNLIGSDSKATYVHVF</sequence>
<feature type="domain" description="Ig-like" evidence="17">
    <location>
        <begin position="1906"/>
        <end position="1994"/>
    </location>
</feature>
<dbReference type="GO" id="GO:0004672">
    <property type="term" value="F:protein kinase activity"/>
    <property type="evidence" value="ECO:0007669"/>
    <property type="project" value="InterPro"/>
</dbReference>
<keyword evidence="6" id="KW-0677">Repeat</keyword>
<dbReference type="FunFam" id="2.60.40.10:FF:001402">
    <property type="entry name" value="Matrix remodeling associated 5"/>
    <property type="match status" value="1"/>
</dbReference>
<evidence type="ECO:0000256" key="11">
    <source>
        <dbReference type="ARBA" id="ARBA00023157"/>
    </source>
</evidence>
<dbReference type="SMART" id="SM00369">
    <property type="entry name" value="LRR_TYP"/>
    <property type="match status" value="5"/>
</dbReference>
<keyword evidence="13" id="KW-0393">Immunoglobulin domain</keyword>
<feature type="domain" description="Ig-like" evidence="17">
    <location>
        <begin position="602"/>
        <end position="679"/>
    </location>
</feature>
<dbReference type="InterPro" id="IPR032675">
    <property type="entry name" value="LRR_dom_sf"/>
</dbReference>
<dbReference type="Gene3D" id="3.30.200.20">
    <property type="entry name" value="Phosphorylase Kinase, domain 1"/>
    <property type="match status" value="1"/>
</dbReference>
<feature type="domain" description="Ig-like" evidence="17">
    <location>
        <begin position="2002"/>
        <end position="2093"/>
    </location>
</feature>
<dbReference type="SMART" id="SM00220">
    <property type="entry name" value="S_TKc"/>
    <property type="match status" value="1"/>
</dbReference>
<accession>A0A444U4U9</accession>
<dbReference type="GO" id="GO:0005524">
    <property type="term" value="F:ATP binding"/>
    <property type="evidence" value="ECO:0007669"/>
    <property type="project" value="UniProtKB-UniRule"/>
</dbReference>
<dbReference type="PANTHER" id="PTHR45842">
    <property type="entry name" value="SYNAPTIC ADHESION-LIKE MOLECULE SALM"/>
    <property type="match status" value="1"/>
</dbReference>
<dbReference type="Pfam" id="PF07679">
    <property type="entry name" value="I-set"/>
    <property type="match status" value="9"/>
</dbReference>
<dbReference type="Gene3D" id="2.60.40.10">
    <property type="entry name" value="Immunoglobulins"/>
    <property type="match status" value="12"/>
</dbReference>
<dbReference type="FunFam" id="2.60.40.10:FF:000076">
    <property type="entry name" value="Leucine-rich repeat and Ig domain-containing 4"/>
    <property type="match status" value="2"/>
</dbReference>
<evidence type="ECO:0000256" key="6">
    <source>
        <dbReference type="ARBA" id="ARBA00022737"/>
    </source>
</evidence>
<feature type="compositionally biased region" description="Low complexity" evidence="15">
    <location>
        <begin position="1177"/>
        <end position="1192"/>
    </location>
</feature>
<evidence type="ECO:0000313" key="18">
    <source>
        <dbReference type="EMBL" id="RXM30194.1"/>
    </source>
</evidence>
<dbReference type="InterPro" id="IPR017441">
    <property type="entry name" value="Protein_kinase_ATP_BS"/>
</dbReference>
<dbReference type="FunFam" id="2.60.40.10:FF:000537">
    <property type="entry name" value="immunoglobulin superfamily member 10"/>
    <property type="match status" value="1"/>
</dbReference>
<dbReference type="EMBL" id="SCEB01215309">
    <property type="protein sequence ID" value="RXM30194.1"/>
    <property type="molecule type" value="Genomic_DNA"/>
</dbReference>
<feature type="domain" description="Ig-like" evidence="17">
    <location>
        <begin position="2785"/>
        <end position="2880"/>
    </location>
</feature>
<feature type="compositionally biased region" description="Basic and acidic residues" evidence="15">
    <location>
        <begin position="940"/>
        <end position="955"/>
    </location>
</feature>
<feature type="compositionally biased region" description="Low complexity" evidence="15">
    <location>
        <begin position="1752"/>
        <end position="1767"/>
    </location>
</feature>
<dbReference type="InterPro" id="IPR003598">
    <property type="entry name" value="Ig_sub2"/>
</dbReference>
<evidence type="ECO:0000259" key="16">
    <source>
        <dbReference type="PROSITE" id="PS50011"/>
    </source>
</evidence>
<keyword evidence="8 14" id="KW-0067">ATP-binding</keyword>
<dbReference type="InterPro" id="IPR001611">
    <property type="entry name" value="Leu-rich_rpt"/>
</dbReference>
<proteinExistence type="inferred from homology"/>
<feature type="domain" description="Protein kinase" evidence="16">
    <location>
        <begin position="1"/>
        <end position="324"/>
    </location>
</feature>
<feature type="compositionally biased region" description="Basic residues" evidence="15">
    <location>
        <begin position="1194"/>
        <end position="1212"/>
    </location>
</feature>
<feature type="compositionally biased region" description="Polar residues" evidence="15">
    <location>
        <begin position="970"/>
        <end position="980"/>
    </location>
</feature>
<feature type="domain" description="Ig-like" evidence="17">
    <location>
        <begin position="683"/>
        <end position="775"/>
    </location>
</feature>
<dbReference type="InterPro" id="IPR008271">
    <property type="entry name" value="Ser/Thr_kinase_AS"/>
</dbReference>
<dbReference type="FunFam" id="2.60.40.10:FF:000063">
    <property type="entry name" value="neural cell adhesion molecule L1"/>
    <property type="match status" value="1"/>
</dbReference>
<feature type="binding site" evidence="14">
    <location>
        <position position="24"/>
    </location>
    <ligand>
        <name>ATP</name>
        <dbReference type="ChEBI" id="CHEBI:30616"/>
    </ligand>
</feature>
<feature type="compositionally biased region" description="Polar residues" evidence="15">
    <location>
        <begin position="1728"/>
        <end position="1745"/>
    </location>
</feature>
<dbReference type="InterPro" id="IPR000483">
    <property type="entry name" value="Cys-rich_flank_reg_C"/>
</dbReference>
<feature type="region of interest" description="Disordered" evidence="15">
    <location>
        <begin position="781"/>
        <end position="883"/>
    </location>
</feature>
<feature type="region of interest" description="Disordered" evidence="15">
    <location>
        <begin position="1657"/>
        <end position="1774"/>
    </location>
</feature>
<organism evidence="18 19">
    <name type="scientific">Acipenser ruthenus</name>
    <name type="common">Sterlet sturgeon</name>
    <dbReference type="NCBI Taxonomy" id="7906"/>
    <lineage>
        <taxon>Eukaryota</taxon>
        <taxon>Metazoa</taxon>
        <taxon>Chordata</taxon>
        <taxon>Craniata</taxon>
        <taxon>Vertebrata</taxon>
        <taxon>Euteleostomi</taxon>
        <taxon>Actinopterygii</taxon>
        <taxon>Chondrostei</taxon>
        <taxon>Acipenseriformes</taxon>
        <taxon>Acipenseridae</taxon>
        <taxon>Acipenser</taxon>
    </lineage>
</organism>
<dbReference type="InterPro" id="IPR003599">
    <property type="entry name" value="Ig_sub"/>
</dbReference>
<feature type="compositionally biased region" description="Basic and acidic residues" evidence="15">
    <location>
        <begin position="1143"/>
        <end position="1155"/>
    </location>
</feature>
<comment type="similarity">
    <text evidence="2">Belongs to the protein kinase superfamily. CAMK Ser/Thr protein kinase family.</text>
</comment>
<dbReference type="PROSITE" id="PS00107">
    <property type="entry name" value="PROTEIN_KINASE_ATP"/>
    <property type="match status" value="1"/>
</dbReference>
<feature type="non-terminal residue" evidence="18">
    <location>
        <position position="1"/>
    </location>
</feature>
<dbReference type="Gene3D" id="3.80.10.10">
    <property type="entry name" value="Ribonuclease Inhibitor"/>
    <property type="match status" value="2"/>
</dbReference>
<dbReference type="SMART" id="SM00408">
    <property type="entry name" value="IGc2"/>
    <property type="match status" value="12"/>
</dbReference>
<gene>
    <name evidence="18" type="ORF">EOD39_8076</name>
</gene>
<evidence type="ECO:0000256" key="8">
    <source>
        <dbReference type="ARBA" id="ARBA00022840"/>
    </source>
</evidence>
<dbReference type="InterPro" id="IPR013783">
    <property type="entry name" value="Ig-like_fold"/>
</dbReference>
<evidence type="ECO:0000256" key="2">
    <source>
        <dbReference type="ARBA" id="ARBA00006692"/>
    </source>
</evidence>
<dbReference type="InterPro" id="IPR011009">
    <property type="entry name" value="Kinase-like_dom_sf"/>
</dbReference>
<dbReference type="FunFam" id="2.60.40.10:FF:000621">
    <property type="entry name" value="Immunoglobulin superfamily member 10"/>
    <property type="match status" value="1"/>
</dbReference>
<keyword evidence="4" id="KW-0812">Transmembrane</keyword>
<feature type="compositionally biased region" description="Polar residues" evidence="15">
    <location>
        <begin position="814"/>
        <end position="843"/>
    </location>
</feature>
<dbReference type="Pfam" id="PF13927">
    <property type="entry name" value="Ig_3"/>
    <property type="match status" value="3"/>
</dbReference>
<dbReference type="SUPFAM" id="SSF48726">
    <property type="entry name" value="Immunoglobulin"/>
    <property type="match status" value="12"/>
</dbReference>
<dbReference type="InterPro" id="IPR013098">
    <property type="entry name" value="Ig_I-set"/>
</dbReference>
<feature type="compositionally biased region" description="Polar residues" evidence="15">
    <location>
        <begin position="1801"/>
        <end position="1810"/>
    </location>
</feature>